<sequence>MGVVGHSPPHSPARPPAVEATGAAEARAHRTTNQGPPRRDAQARAAPGTQPALHRSPLPPRASSSSAREELKGRRLIHTIAASTKSPAGQSLTVWLPLCRTARPPPHAVVLKASRC</sequence>
<protein>
    <submittedName>
        <fullName evidence="2">Uncharacterized protein</fullName>
    </submittedName>
</protein>
<feature type="compositionally biased region" description="Low complexity" evidence="1">
    <location>
        <begin position="16"/>
        <end position="25"/>
    </location>
</feature>
<evidence type="ECO:0000313" key="3">
    <source>
        <dbReference type="Proteomes" id="UP001066276"/>
    </source>
</evidence>
<feature type="region of interest" description="Disordered" evidence="1">
    <location>
        <begin position="1"/>
        <end position="74"/>
    </location>
</feature>
<reference evidence="2" key="1">
    <citation type="journal article" date="2022" name="bioRxiv">
        <title>Sequencing and chromosome-scale assembly of the giantPleurodeles waltlgenome.</title>
        <authorList>
            <person name="Brown T."/>
            <person name="Elewa A."/>
            <person name="Iarovenko S."/>
            <person name="Subramanian E."/>
            <person name="Araus A.J."/>
            <person name="Petzold A."/>
            <person name="Susuki M."/>
            <person name="Suzuki K.-i.T."/>
            <person name="Hayashi T."/>
            <person name="Toyoda A."/>
            <person name="Oliveira C."/>
            <person name="Osipova E."/>
            <person name="Leigh N.D."/>
            <person name="Simon A."/>
            <person name="Yun M.H."/>
        </authorList>
    </citation>
    <scope>NUCLEOTIDE SEQUENCE</scope>
    <source>
        <strain evidence="2">20211129_DDA</strain>
        <tissue evidence="2">Liver</tissue>
    </source>
</reference>
<dbReference type="Proteomes" id="UP001066276">
    <property type="component" value="Chromosome 2_2"/>
</dbReference>
<dbReference type="EMBL" id="JANPWB010000004">
    <property type="protein sequence ID" value="KAJ1195746.1"/>
    <property type="molecule type" value="Genomic_DNA"/>
</dbReference>
<evidence type="ECO:0000313" key="2">
    <source>
        <dbReference type="EMBL" id="KAJ1195746.1"/>
    </source>
</evidence>
<comment type="caution">
    <text evidence="2">The sequence shown here is derived from an EMBL/GenBank/DDBJ whole genome shotgun (WGS) entry which is preliminary data.</text>
</comment>
<dbReference type="AlphaFoldDB" id="A0AAV7V574"/>
<accession>A0AAV7V574</accession>
<gene>
    <name evidence="2" type="ORF">NDU88_005014</name>
</gene>
<keyword evidence="3" id="KW-1185">Reference proteome</keyword>
<proteinExistence type="predicted"/>
<evidence type="ECO:0000256" key="1">
    <source>
        <dbReference type="SAM" id="MobiDB-lite"/>
    </source>
</evidence>
<name>A0AAV7V574_PLEWA</name>
<organism evidence="2 3">
    <name type="scientific">Pleurodeles waltl</name>
    <name type="common">Iberian ribbed newt</name>
    <dbReference type="NCBI Taxonomy" id="8319"/>
    <lineage>
        <taxon>Eukaryota</taxon>
        <taxon>Metazoa</taxon>
        <taxon>Chordata</taxon>
        <taxon>Craniata</taxon>
        <taxon>Vertebrata</taxon>
        <taxon>Euteleostomi</taxon>
        <taxon>Amphibia</taxon>
        <taxon>Batrachia</taxon>
        <taxon>Caudata</taxon>
        <taxon>Salamandroidea</taxon>
        <taxon>Salamandridae</taxon>
        <taxon>Pleurodelinae</taxon>
        <taxon>Pleurodeles</taxon>
    </lineage>
</organism>